<dbReference type="Pfam" id="PF00059">
    <property type="entry name" value="Lectin_C"/>
    <property type="match status" value="1"/>
</dbReference>
<dbReference type="InterPro" id="IPR001304">
    <property type="entry name" value="C-type_lectin-like"/>
</dbReference>
<comment type="caution">
    <text evidence="4">The sequence shown here is derived from an EMBL/GenBank/DDBJ whole genome shotgun (WGS) entry which is preliminary data.</text>
</comment>
<dbReference type="InterPro" id="IPR002353">
    <property type="entry name" value="AntifreezeII"/>
</dbReference>
<dbReference type="PROSITE" id="PS00615">
    <property type="entry name" value="C_TYPE_LECTIN_1"/>
    <property type="match status" value="1"/>
</dbReference>
<gene>
    <name evidence="4" type="ORF">G5714_010004</name>
</gene>
<evidence type="ECO:0000256" key="1">
    <source>
        <dbReference type="ARBA" id="ARBA00023157"/>
    </source>
</evidence>
<dbReference type="PROSITE" id="PS50041">
    <property type="entry name" value="C_TYPE_LECTIN_2"/>
    <property type="match status" value="1"/>
</dbReference>
<evidence type="ECO:0000313" key="4">
    <source>
        <dbReference type="EMBL" id="KAF4108931.1"/>
    </source>
</evidence>
<dbReference type="Proteomes" id="UP000579812">
    <property type="component" value="Unassembled WGS sequence"/>
</dbReference>
<feature type="signal peptide" evidence="2">
    <location>
        <begin position="1"/>
        <end position="19"/>
    </location>
</feature>
<sequence length="152" mass="17099">MAILRSLLLLLIVFSMGNAEVDIAEKCPNGWTNFGVKCYKFFPQGVNWITAERHCQSLDANLASVHNKLENDFLMSLFPSSTTRSWLGVHDGEQEGQWTWSDGSAYDYTNWCAGEPNNAGVENCVDINWTSNRCWNDLPCSFQIGYTCAKSL</sequence>
<reference evidence="4 5" key="1">
    <citation type="submission" date="2020-04" db="EMBL/GenBank/DDBJ databases">
        <title>Chromosome-level genome assembly of a cyprinid fish Onychostoma macrolepis by integration of Nanopore Sequencing, Bionano and Hi-C technology.</title>
        <authorList>
            <person name="Wang D."/>
        </authorList>
    </citation>
    <scope>NUCLEOTIDE SEQUENCE [LARGE SCALE GENOMIC DNA]</scope>
    <source>
        <strain evidence="4">SWU-2019</strain>
        <tissue evidence="4">Muscle</tissue>
    </source>
</reference>
<dbReference type="InterPro" id="IPR016186">
    <property type="entry name" value="C-type_lectin-like/link_sf"/>
</dbReference>
<evidence type="ECO:0000256" key="2">
    <source>
        <dbReference type="SAM" id="SignalP"/>
    </source>
</evidence>
<dbReference type="PANTHER" id="PTHR22803">
    <property type="entry name" value="MANNOSE, PHOSPHOLIPASE, LECTIN RECEPTOR RELATED"/>
    <property type="match status" value="1"/>
</dbReference>
<dbReference type="InterPro" id="IPR018378">
    <property type="entry name" value="C-type_lectin_CS"/>
</dbReference>
<dbReference type="OrthoDB" id="7357196at2759"/>
<dbReference type="InterPro" id="IPR050111">
    <property type="entry name" value="C-type_lectin/snaclec_domain"/>
</dbReference>
<evidence type="ECO:0000313" key="5">
    <source>
        <dbReference type="Proteomes" id="UP000579812"/>
    </source>
</evidence>
<dbReference type="PRINTS" id="PR00356">
    <property type="entry name" value="ANTIFREEZEII"/>
</dbReference>
<proteinExistence type="predicted"/>
<dbReference type="EMBL" id="JAAMOB010000009">
    <property type="protein sequence ID" value="KAF4108931.1"/>
    <property type="molecule type" value="Genomic_DNA"/>
</dbReference>
<dbReference type="AlphaFoldDB" id="A0A7J6CP24"/>
<evidence type="ECO:0000259" key="3">
    <source>
        <dbReference type="PROSITE" id="PS50041"/>
    </source>
</evidence>
<organism evidence="4 5">
    <name type="scientific">Onychostoma macrolepis</name>
    <dbReference type="NCBI Taxonomy" id="369639"/>
    <lineage>
        <taxon>Eukaryota</taxon>
        <taxon>Metazoa</taxon>
        <taxon>Chordata</taxon>
        <taxon>Craniata</taxon>
        <taxon>Vertebrata</taxon>
        <taxon>Euteleostomi</taxon>
        <taxon>Actinopterygii</taxon>
        <taxon>Neopterygii</taxon>
        <taxon>Teleostei</taxon>
        <taxon>Ostariophysi</taxon>
        <taxon>Cypriniformes</taxon>
        <taxon>Cyprinidae</taxon>
        <taxon>Acrossocheilinae</taxon>
        <taxon>Onychostoma</taxon>
    </lineage>
</organism>
<keyword evidence="2" id="KW-0732">Signal</keyword>
<keyword evidence="5" id="KW-1185">Reference proteome</keyword>
<name>A0A7J6CP24_9TELE</name>
<dbReference type="Gene3D" id="3.10.100.10">
    <property type="entry name" value="Mannose-Binding Protein A, subunit A"/>
    <property type="match status" value="1"/>
</dbReference>
<protein>
    <recommendedName>
        <fullName evidence="3">C-type lectin domain-containing protein</fullName>
    </recommendedName>
</protein>
<feature type="domain" description="C-type lectin" evidence="3">
    <location>
        <begin position="34"/>
        <end position="149"/>
    </location>
</feature>
<dbReference type="SMART" id="SM00034">
    <property type="entry name" value="CLECT"/>
    <property type="match status" value="1"/>
</dbReference>
<feature type="chain" id="PRO_5029617574" description="C-type lectin domain-containing protein" evidence="2">
    <location>
        <begin position="20"/>
        <end position="152"/>
    </location>
</feature>
<dbReference type="SUPFAM" id="SSF56436">
    <property type="entry name" value="C-type lectin-like"/>
    <property type="match status" value="1"/>
</dbReference>
<accession>A0A7J6CP24</accession>
<keyword evidence="1" id="KW-1015">Disulfide bond</keyword>
<dbReference type="InterPro" id="IPR016187">
    <property type="entry name" value="CTDL_fold"/>
</dbReference>